<dbReference type="Proteomes" id="UP000054018">
    <property type="component" value="Unassembled WGS sequence"/>
</dbReference>
<evidence type="ECO:0000313" key="1">
    <source>
        <dbReference type="EMBL" id="KIK21887.1"/>
    </source>
</evidence>
<dbReference type="EMBL" id="KN833746">
    <property type="protein sequence ID" value="KIK21887.1"/>
    <property type="molecule type" value="Genomic_DNA"/>
</dbReference>
<name>A0A0C9ZHC6_9AGAM</name>
<proteinExistence type="predicted"/>
<dbReference type="HOGENOM" id="CLU_2622958_0_0_1"/>
<sequence>MSKPLHPLSWYMGSGTLLHTRRDTRDAWPDDWSCKSHAAVERLPSGTERRPAFHEERYERGREYGHSRPYEDVLSVSF</sequence>
<evidence type="ECO:0000313" key="2">
    <source>
        <dbReference type="Proteomes" id="UP000054018"/>
    </source>
</evidence>
<reference evidence="1 2" key="1">
    <citation type="submission" date="2014-04" db="EMBL/GenBank/DDBJ databases">
        <authorList>
            <consortium name="DOE Joint Genome Institute"/>
            <person name="Kuo A."/>
            <person name="Kohler A."/>
            <person name="Costa M.D."/>
            <person name="Nagy L.G."/>
            <person name="Floudas D."/>
            <person name="Copeland A."/>
            <person name="Barry K.W."/>
            <person name="Cichocki N."/>
            <person name="Veneault-Fourrey C."/>
            <person name="LaButti K."/>
            <person name="Lindquist E.A."/>
            <person name="Lipzen A."/>
            <person name="Lundell T."/>
            <person name="Morin E."/>
            <person name="Murat C."/>
            <person name="Sun H."/>
            <person name="Tunlid A."/>
            <person name="Henrissat B."/>
            <person name="Grigoriev I.V."/>
            <person name="Hibbett D.S."/>
            <person name="Martin F."/>
            <person name="Nordberg H.P."/>
            <person name="Cantor M.N."/>
            <person name="Hua S.X."/>
        </authorList>
    </citation>
    <scope>NUCLEOTIDE SEQUENCE [LARGE SCALE GENOMIC DNA]</scope>
    <source>
        <strain evidence="1 2">441</strain>
    </source>
</reference>
<reference evidence="2" key="2">
    <citation type="submission" date="2015-01" db="EMBL/GenBank/DDBJ databases">
        <title>Evolutionary Origins and Diversification of the Mycorrhizal Mutualists.</title>
        <authorList>
            <consortium name="DOE Joint Genome Institute"/>
            <consortium name="Mycorrhizal Genomics Consortium"/>
            <person name="Kohler A."/>
            <person name="Kuo A."/>
            <person name="Nagy L.G."/>
            <person name="Floudas D."/>
            <person name="Copeland A."/>
            <person name="Barry K.W."/>
            <person name="Cichocki N."/>
            <person name="Veneault-Fourrey C."/>
            <person name="LaButti K."/>
            <person name="Lindquist E.A."/>
            <person name="Lipzen A."/>
            <person name="Lundell T."/>
            <person name="Morin E."/>
            <person name="Murat C."/>
            <person name="Riley R."/>
            <person name="Ohm R."/>
            <person name="Sun H."/>
            <person name="Tunlid A."/>
            <person name="Henrissat B."/>
            <person name="Grigoriev I.V."/>
            <person name="Hibbett D.S."/>
            <person name="Martin F."/>
        </authorList>
    </citation>
    <scope>NUCLEOTIDE SEQUENCE [LARGE SCALE GENOMIC DNA]</scope>
    <source>
        <strain evidence="2">441</strain>
    </source>
</reference>
<accession>A0A0C9ZHC6</accession>
<organism evidence="1 2">
    <name type="scientific">Pisolithus microcarpus 441</name>
    <dbReference type="NCBI Taxonomy" id="765257"/>
    <lineage>
        <taxon>Eukaryota</taxon>
        <taxon>Fungi</taxon>
        <taxon>Dikarya</taxon>
        <taxon>Basidiomycota</taxon>
        <taxon>Agaricomycotina</taxon>
        <taxon>Agaricomycetes</taxon>
        <taxon>Agaricomycetidae</taxon>
        <taxon>Boletales</taxon>
        <taxon>Sclerodermatineae</taxon>
        <taxon>Pisolithaceae</taxon>
        <taxon>Pisolithus</taxon>
    </lineage>
</organism>
<keyword evidence="2" id="KW-1185">Reference proteome</keyword>
<dbReference type="AlphaFoldDB" id="A0A0C9ZHC6"/>
<gene>
    <name evidence="1" type="ORF">PISMIDRAFT_681007</name>
</gene>
<protein>
    <submittedName>
        <fullName evidence="1">Uncharacterized protein</fullName>
    </submittedName>
</protein>